<dbReference type="Gene3D" id="3.55.30.10">
    <property type="entry name" value="Hsp33 domain"/>
    <property type="match status" value="1"/>
</dbReference>
<dbReference type="OrthoDB" id="9793753at2"/>
<evidence type="ECO:0000256" key="3">
    <source>
        <dbReference type="ARBA" id="ARBA00023157"/>
    </source>
</evidence>
<dbReference type="InterPro" id="IPR000397">
    <property type="entry name" value="Heat_shock_Hsp33"/>
</dbReference>
<dbReference type="InterPro" id="IPR016153">
    <property type="entry name" value="Heat_shock_Hsp33_N"/>
</dbReference>
<keyword evidence="2" id="KW-0862">Zinc</keyword>
<proteinExistence type="predicted"/>
<keyword evidence="4" id="KW-0143">Chaperone</keyword>
<evidence type="ECO:0000256" key="4">
    <source>
        <dbReference type="ARBA" id="ARBA00023186"/>
    </source>
</evidence>
<organism evidence="6 7">
    <name type="scientific">Parvibium lacunae</name>
    <dbReference type="NCBI Taxonomy" id="1888893"/>
    <lineage>
        <taxon>Bacteria</taxon>
        <taxon>Pseudomonadati</taxon>
        <taxon>Pseudomonadota</taxon>
        <taxon>Betaproteobacteria</taxon>
        <taxon>Burkholderiales</taxon>
        <taxon>Alcaligenaceae</taxon>
        <taxon>Parvibium</taxon>
    </lineage>
</organism>
<evidence type="ECO:0000256" key="2">
    <source>
        <dbReference type="ARBA" id="ARBA00022833"/>
    </source>
</evidence>
<dbReference type="AlphaFoldDB" id="A0A368L881"/>
<dbReference type="PIRSF" id="PIRSF005261">
    <property type="entry name" value="Heat_shock_Hsp33"/>
    <property type="match status" value="1"/>
</dbReference>
<dbReference type="NCBIfam" id="NF001033">
    <property type="entry name" value="PRK00114.1"/>
    <property type="match status" value="1"/>
</dbReference>
<dbReference type="Gene3D" id="3.90.1280.10">
    <property type="entry name" value="HSP33 redox switch-like"/>
    <property type="match status" value="1"/>
</dbReference>
<dbReference type="RefSeq" id="WP_114401600.1">
    <property type="nucleotide sequence ID" value="NZ_QPGB01000001.1"/>
</dbReference>
<keyword evidence="5" id="KW-0676">Redox-active center</keyword>
<dbReference type="InterPro" id="IPR023212">
    <property type="entry name" value="Hsp33_helix_hairpin_bin_dom_sf"/>
</dbReference>
<evidence type="ECO:0000313" key="7">
    <source>
        <dbReference type="Proteomes" id="UP000252357"/>
    </source>
</evidence>
<dbReference type="Gene3D" id="1.10.287.480">
    <property type="entry name" value="helix hairpin bin"/>
    <property type="match status" value="1"/>
</dbReference>
<reference evidence="6 7" key="1">
    <citation type="journal article" date="2018" name="Int. J. Syst. Evol. Microbiol.">
        <title>Parvibium lacunae gen. nov., sp. nov., a new member of the family Alcaligenaceae isolated from a freshwater pond.</title>
        <authorList>
            <person name="Chen W.M."/>
            <person name="Xie P.B."/>
            <person name="Hsu M.Y."/>
            <person name="Sheu S.Y."/>
        </authorList>
    </citation>
    <scope>NUCLEOTIDE SEQUENCE [LARGE SCALE GENOMIC DNA]</scope>
    <source>
        <strain evidence="6 7">KMB9</strain>
    </source>
</reference>
<evidence type="ECO:0000313" key="6">
    <source>
        <dbReference type="EMBL" id="RCS59449.1"/>
    </source>
</evidence>
<gene>
    <name evidence="6" type="ORF">DU000_01590</name>
</gene>
<dbReference type="CDD" id="cd00498">
    <property type="entry name" value="Hsp33"/>
    <property type="match status" value="1"/>
</dbReference>
<dbReference type="PANTHER" id="PTHR30111:SF1">
    <property type="entry name" value="33 KDA CHAPERONIN"/>
    <property type="match status" value="1"/>
</dbReference>
<dbReference type="Pfam" id="PF01430">
    <property type="entry name" value="HSP33"/>
    <property type="match status" value="1"/>
</dbReference>
<dbReference type="SUPFAM" id="SSF118352">
    <property type="entry name" value="HSP33 redox switch-like"/>
    <property type="match status" value="1"/>
</dbReference>
<dbReference type="EMBL" id="QPGB01000001">
    <property type="protein sequence ID" value="RCS59449.1"/>
    <property type="molecule type" value="Genomic_DNA"/>
</dbReference>
<sequence>MSDQLHKFLFANAPIKGETLRLEATWQRILQNHDYPPAVMHLLGEMVAASALLSANLKFNGALILQLYGNGPIQMLVVECSADLGIRATAKLHQQMLLEPNMGFQQLVNQGGQGHFALTLDPYDRQPGQQPYQGIVPLRGTCISDVLENYMRQSEQLDTKLWLAADNKSASGLLLQRMPDHGGTMEAQTLDIDAWPRTTQLAATVKTEELLTLASEQLIHRLFWQESIHLESARACRFHCTCSREKVGNMLRTLGTEEIAAALAEQEVLTVNCEFCNAEYRFDAVDCAGLFVALSTTKSVGTH</sequence>
<keyword evidence="3" id="KW-1015">Disulfide bond</keyword>
<keyword evidence="1" id="KW-0963">Cytoplasm</keyword>
<accession>A0A368L881</accession>
<dbReference type="GO" id="GO:0042026">
    <property type="term" value="P:protein refolding"/>
    <property type="evidence" value="ECO:0007669"/>
    <property type="project" value="TreeGrafter"/>
</dbReference>
<dbReference type="GO" id="GO:0051082">
    <property type="term" value="F:unfolded protein binding"/>
    <property type="evidence" value="ECO:0007669"/>
    <property type="project" value="InterPro"/>
</dbReference>
<dbReference type="SUPFAM" id="SSF64397">
    <property type="entry name" value="Hsp33 domain"/>
    <property type="match status" value="1"/>
</dbReference>
<evidence type="ECO:0000256" key="5">
    <source>
        <dbReference type="ARBA" id="ARBA00023284"/>
    </source>
</evidence>
<dbReference type="GO" id="GO:0044183">
    <property type="term" value="F:protein folding chaperone"/>
    <property type="evidence" value="ECO:0007669"/>
    <property type="project" value="TreeGrafter"/>
</dbReference>
<dbReference type="InterPro" id="IPR016154">
    <property type="entry name" value="Heat_shock_Hsp33_C"/>
</dbReference>
<dbReference type="Proteomes" id="UP000252357">
    <property type="component" value="Unassembled WGS sequence"/>
</dbReference>
<dbReference type="GO" id="GO:0005737">
    <property type="term" value="C:cytoplasm"/>
    <property type="evidence" value="ECO:0007669"/>
    <property type="project" value="InterPro"/>
</dbReference>
<keyword evidence="7" id="KW-1185">Reference proteome</keyword>
<dbReference type="PANTHER" id="PTHR30111">
    <property type="entry name" value="33 KDA CHAPERONIN"/>
    <property type="match status" value="1"/>
</dbReference>
<protein>
    <submittedName>
        <fullName evidence="6">Hsp33 family molecular chaperone HslO</fullName>
    </submittedName>
</protein>
<comment type="caution">
    <text evidence="6">The sequence shown here is derived from an EMBL/GenBank/DDBJ whole genome shotgun (WGS) entry which is preliminary data.</text>
</comment>
<evidence type="ECO:0000256" key="1">
    <source>
        <dbReference type="ARBA" id="ARBA00022490"/>
    </source>
</evidence>
<name>A0A368L881_9BURK</name>